<dbReference type="Proteomes" id="UP000535511">
    <property type="component" value="Unassembled WGS sequence"/>
</dbReference>
<proteinExistence type="predicted"/>
<sequence>MSGRLVRAVLGVLVGAVGLPALVPAALAPPPAVAAGAQPPTPPAGVTRLAVDAVTLGPDGYQVTTSWQAGSATSSFRVSAEDVATGAVLDRASLTGTRWTAAVDEPAGTRVQVAVTPYHDRVRGPASRVSVRLPDLTAPTGTFRLDRRHRVATLAWTALQDDTSARADIGRFVRWGDGSPRERWTGRSLDHRYPGPGLWHPTVRLVDQAGNAAVLPVGAVVVGDHVAPTGVFSASPTAGWATFTRVGITELALHDDLSAAEDIRRSVVWGDGSRSPWPVDAEVEHVYAGAGVFTPRVVLVDEAGNRARVGANPVTVSRDDVAPSVSLHLPTRHPEAARRWRVVHGRAVDVGTGVAVVRVEAVQRRGSGWYAYRPGRGRWEPAASRDRAWRKARPVTVLPTSAGRWLCSLGSVRQGRLAVRVVARDGARNSSTTVHRQLLTGP</sequence>
<evidence type="ECO:0008006" key="4">
    <source>
        <dbReference type="Google" id="ProtNLM"/>
    </source>
</evidence>
<organism evidence="2 3">
    <name type="scientific">Nocardioides panaciterrulae</name>
    <dbReference type="NCBI Taxonomy" id="661492"/>
    <lineage>
        <taxon>Bacteria</taxon>
        <taxon>Bacillati</taxon>
        <taxon>Actinomycetota</taxon>
        <taxon>Actinomycetes</taxon>
        <taxon>Propionibacteriales</taxon>
        <taxon>Nocardioidaceae</taxon>
        <taxon>Nocardioides</taxon>
    </lineage>
</organism>
<keyword evidence="1" id="KW-0732">Signal</keyword>
<dbReference type="SUPFAM" id="SSF49299">
    <property type="entry name" value="PKD domain"/>
    <property type="match status" value="2"/>
</dbReference>
<accession>A0A7Y9JC69</accession>
<evidence type="ECO:0000256" key="1">
    <source>
        <dbReference type="SAM" id="SignalP"/>
    </source>
</evidence>
<comment type="caution">
    <text evidence="2">The sequence shown here is derived from an EMBL/GenBank/DDBJ whole genome shotgun (WGS) entry which is preliminary data.</text>
</comment>
<name>A0A7Y9JC69_9ACTN</name>
<dbReference type="RefSeq" id="WP_179664512.1">
    <property type="nucleotide sequence ID" value="NZ_JACCBG010000001.1"/>
</dbReference>
<feature type="signal peptide" evidence="1">
    <location>
        <begin position="1"/>
        <end position="34"/>
    </location>
</feature>
<evidence type="ECO:0000313" key="2">
    <source>
        <dbReference type="EMBL" id="NYD42936.1"/>
    </source>
</evidence>
<dbReference type="InterPro" id="IPR035986">
    <property type="entry name" value="PKD_dom_sf"/>
</dbReference>
<protein>
    <recommendedName>
        <fullName evidence="4">PKD domain-containing protein</fullName>
    </recommendedName>
</protein>
<dbReference type="EMBL" id="JACCBG010000001">
    <property type="protein sequence ID" value="NYD42936.1"/>
    <property type="molecule type" value="Genomic_DNA"/>
</dbReference>
<dbReference type="AlphaFoldDB" id="A0A7Y9JC69"/>
<reference evidence="2 3" key="1">
    <citation type="submission" date="2020-07" db="EMBL/GenBank/DDBJ databases">
        <title>Sequencing the genomes of 1000 actinobacteria strains.</title>
        <authorList>
            <person name="Klenk H.-P."/>
        </authorList>
    </citation>
    <scope>NUCLEOTIDE SEQUENCE [LARGE SCALE GENOMIC DNA]</scope>
    <source>
        <strain evidence="2 3">DSM 21350</strain>
    </source>
</reference>
<keyword evidence="3" id="KW-1185">Reference proteome</keyword>
<gene>
    <name evidence="2" type="ORF">BJZ21_003019</name>
</gene>
<evidence type="ECO:0000313" key="3">
    <source>
        <dbReference type="Proteomes" id="UP000535511"/>
    </source>
</evidence>
<feature type="chain" id="PRO_5031064950" description="PKD domain-containing protein" evidence="1">
    <location>
        <begin position="35"/>
        <end position="442"/>
    </location>
</feature>